<evidence type="ECO:0000313" key="2">
    <source>
        <dbReference type="Proteomes" id="UP000823877"/>
    </source>
</evidence>
<reference evidence="1" key="1">
    <citation type="journal article" date="2021" name="PeerJ">
        <title>Extensive microbial diversity within the chicken gut microbiome revealed by metagenomics and culture.</title>
        <authorList>
            <person name="Gilroy R."/>
            <person name="Ravi A."/>
            <person name="Getino M."/>
            <person name="Pursley I."/>
            <person name="Horton D.L."/>
            <person name="Alikhan N.F."/>
            <person name="Baker D."/>
            <person name="Gharbi K."/>
            <person name="Hall N."/>
            <person name="Watson M."/>
            <person name="Adriaenssens E.M."/>
            <person name="Foster-Nyarko E."/>
            <person name="Jarju S."/>
            <person name="Secka A."/>
            <person name="Antonio M."/>
            <person name="Oren A."/>
            <person name="Chaudhuri R.R."/>
            <person name="La Ragione R."/>
            <person name="Hildebrand F."/>
            <person name="Pallen M.J."/>
        </authorList>
    </citation>
    <scope>NUCLEOTIDE SEQUENCE</scope>
    <source>
        <strain evidence="1">CHK188-16595</strain>
    </source>
</reference>
<dbReference type="Proteomes" id="UP000823877">
    <property type="component" value="Unassembled WGS sequence"/>
</dbReference>
<accession>A0A9D2MK10</accession>
<sequence>MISSCIGREVIVVEDTEELGYGEANGMYQNGKIVLALNNTGGVMSVYFGHELFHDLKQTAPKQANELQEYVLDRLKSNADYNYDFRYAQLEDKYSDNLKGKTDAQKKSVIDEEIAANACFTVLSNENNFTALVKQNRSLAEKVRDFFADFIEKIKNALTRLAKNNAEYRALQNDTEAKEKILAMFNKALESSDINLNKSNEVKFSKVGKTDDGRTIYKTNYETHTPKAIKQQDIINLVQNVWSRLPIELNIVKNGKTVPILARFNPNLSERSDLSKIAFGNRKGNASEKKDDFGFSQ</sequence>
<dbReference type="EMBL" id="DWXN01000012">
    <property type="protein sequence ID" value="HJB75545.1"/>
    <property type="molecule type" value="Genomic_DNA"/>
</dbReference>
<gene>
    <name evidence="1" type="ORF">IAA37_07750</name>
</gene>
<name>A0A9D2MK10_9FIRM</name>
<proteinExistence type="predicted"/>
<organism evidence="1 2">
    <name type="scientific">Candidatus Eubacterium faecale</name>
    <dbReference type="NCBI Taxonomy" id="2838568"/>
    <lineage>
        <taxon>Bacteria</taxon>
        <taxon>Bacillati</taxon>
        <taxon>Bacillota</taxon>
        <taxon>Clostridia</taxon>
        <taxon>Eubacteriales</taxon>
        <taxon>Eubacteriaceae</taxon>
        <taxon>Eubacterium</taxon>
    </lineage>
</organism>
<evidence type="ECO:0000313" key="1">
    <source>
        <dbReference type="EMBL" id="HJB75545.1"/>
    </source>
</evidence>
<protein>
    <submittedName>
        <fullName evidence="1">Uncharacterized protein</fullName>
    </submittedName>
</protein>
<dbReference type="AlphaFoldDB" id="A0A9D2MK10"/>
<comment type="caution">
    <text evidence="1">The sequence shown here is derived from an EMBL/GenBank/DDBJ whole genome shotgun (WGS) entry which is preliminary data.</text>
</comment>
<reference evidence="1" key="2">
    <citation type="submission" date="2021-04" db="EMBL/GenBank/DDBJ databases">
        <authorList>
            <person name="Gilroy R."/>
        </authorList>
    </citation>
    <scope>NUCLEOTIDE SEQUENCE</scope>
    <source>
        <strain evidence="1">CHK188-16595</strain>
    </source>
</reference>